<protein>
    <submittedName>
        <fullName evidence="2">Uncharacterized protein</fullName>
    </submittedName>
</protein>
<accession>A0ABY6MRI6</accession>
<feature type="transmembrane region" description="Helical" evidence="1">
    <location>
        <begin position="159"/>
        <end position="177"/>
    </location>
</feature>
<gene>
    <name evidence="2" type="ORF">OMP39_13320</name>
</gene>
<feature type="transmembrane region" description="Helical" evidence="1">
    <location>
        <begin position="209"/>
        <end position="235"/>
    </location>
</feature>
<keyword evidence="1" id="KW-1133">Transmembrane helix</keyword>
<proteinExistence type="predicted"/>
<sequence length="276" mass="27770">MLALKLGLVALSVLLASLAARRWGHGVAGTLSGFPVIAAPITLFVLWQQHEARTREIALATLVCLPATVAHLMTFAAVIRAGGRWAVALVAANGAFLATGGLLVAAAWPAGPTLALAAGSLVAGAVVLRGMVRQALAARGPLEPPAGSAGNPAVPRVELGLRIAAAVAVAAAVMMAAESLPAWASGLLLAVPITGNVLPCFTAPRYGPVAVLALLAGFVQGLFGFATFFVMLYVALAGVPAGVSALLALTAAVVAARVSYRYWSRPAGRPLAGRAP</sequence>
<feature type="transmembrane region" description="Helical" evidence="1">
    <location>
        <begin position="183"/>
        <end position="202"/>
    </location>
</feature>
<reference evidence="2" key="1">
    <citation type="submission" date="2022-10" db="EMBL/GenBank/DDBJ databases">
        <title>Complete genome sequence of Schlegelella aquatica LMG 23380.</title>
        <authorList>
            <person name="Musilova J."/>
            <person name="Kourilova X."/>
            <person name="Bezdicek M."/>
            <person name="Hermankova K."/>
            <person name="Obruca S."/>
            <person name="Sedlar K."/>
        </authorList>
    </citation>
    <scope>NUCLEOTIDE SEQUENCE</scope>
    <source>
        <strain evidence="2">LMG 23380</strain>
    </source>
</reference>
<feature type="transmembrane region" description="Helical" evidence="1">
    <location>
        <begin position="57"/>
        <end position="79"/>
    </location>
</feature>
<feature type="transmembrane region" description="Helical" evidence="1">
    <location>
        <begin position="114"/>
        <end position="132"/>
    </location>
</feature>
<feature type="transmembrane region" description="Helical" evidence="1">
    <location>
        <begin position="241"/>
        <end position="260"/>
    </location>
</feature>
<organism evidence="2 3">
    <name type="scientific">Caldimonas aquatica</name>
    <dbReference type="NCBI Taxonomy" id="376175"/>
    <lineage>
        <taxon>Bacteria</taxon>
        <taxon>Pseudomonadati</taxon>
        <taxon>Pseudomonadota</taxon>
        <taxon>Betaproteobacteria</taxon>
        <taxon>Burkholderiales</taxon>
        <taxon>Sphaerotilaceae</taxon>
        <taxon>Caldimonas</taxon>
    </lineage>
</organism>
<keyword evidence="1" id="KW-0472">Membrane</keyword>
<dbReference type="EMBL" id="CP110257">
    <property type="protein sequence ID" value="UZD54624.1"/>
    <property type="molecule type" value="Genomic_DNA"/>
</dbReference>
<keyword evidence="3" id="KW-1185">Reference proteome</keyword>
<dbReference type="RefSeq" id="WP_264892221.1">
    <property type="nucleotide sequence ID" value="NZ_CP110257.1"/>
</dbReference>
<name>A0ABY6MRI6_9BURK</name>
<keyword evidence="1" id="KW-0812">Transmembrane</keyword>
<evidence type="ECO:0000313" key="3">
    <source>
        <dbReference type="Proteomes" id="UP001163266"/>
    </source>
</evidence>
<dbReference type="Proteomes" id="UP001163266">
    <property type="component" value="Chromosome"/>
</dbReference>
<feature type="transmembrane region" description="Helical" evidence="1">
    <location>
        <begin position="86"/>
        <end position="108"/>
    </location>
</feature>
<evidence type="ECO:0000256" key="1">
    <source>
        <dbReference type="SAM" id="Phobius"/>
    </source>
</evidence>
<evidence type="ECO:0000313" key="2">
    <source>
        <dbReference type="EMBL" id="UZD54624.1"/>
    </source>
</evidence>